<evidence type="ECO:0000313" key="2">
    <source>
        <dbReference type="Proteomes" id="UP000299102"/>
    </source>
</evidence>
<name>A0A4C1UV59_EUMVA</name>
<dbReference type="EMBL" id="BGZK01000225">
    <property type="protein sequence ID" value="GBP29876.1"/>
    <property type="molecule type" value="Genomic_DNA"/>
</dbReference>
<proteinExistence type="predicted"/>
<dbReference type="AlphaFoldDB" id="A0A4C1UV59"/>
<accession>A0A4C1UV59</accession>
<reference evidence="1 2" key="1">
    <citation type="journal article" date="2019" name="Commun. Biol.">
        <title>The bagworm genome reveals a unique fibroin gene that provides high tensile strength.</title>
        <authorList>
            <person name="Kono N."/>
            <person name="Nakamura H."/>
            <person name="Ohtoshi R."/>
            <person name="Tomita M."/>
            <person name="Numata K."/>
            <person name="Arakawa K."/>
        </authorList>
    </citation>
    <scope>NUCLEOTIDE SEQUENCE [LARGE SCALE GENOMIC DNA]</scope>
</reference>
<sequence length="224" mass="24512">MLVVRAQKHKPETLKKLTIVVIHIKIIVQTVVHDPKYKSGATRPVKCHNLTEYACKVAAFNFGFRLVCKSFGPGSTPPPVPLTLFTSPRSIEYSIVTRKAGNTLVAHLRLLKAVLQSWFSARDRSECDLMMAMGRVNGVALCRILRLGTGVVLSGSLMGRRDGLTLTSELSLGADDLKVTGFFNLPSARDFQVPTAAVLFEVAAADGKRRGRLQILFFNSVSSI</sequence>
<organism evidence="1 2">
    <name type="scientific">Eumeta variegata</name>
    <name type="common">Bagworm moth</name>
    <name type="synonym">Eumeta japonica</name>
    <dbReference type="NCBI Taxonomy" id="151549"/>
    <lineage>
        <taxon>Eukaryota</taxon>
        <taxon>Metazoa</taxon>
        <taxon>Ecdysozoa</taxon>
        <taxon>Arthropoda</taxon>
        <taxon>Hexapoda</taxon>
        <taxon>Insecta</taxon>
        <taxon>Pterygota</taxon>
        <taxon>Neoptera</taxon>
        <taxon>Endopterygota</taxon>
        <taxon>Lepidoptera</taxon>
        <taxon>Glossata</taxon>
        <taxon>Ditrysia</taxon>
        <taxon>Tineoidea</taxon>
        <taxon>Psychidae</taxon>
        <taxon>Oiketicinae</taxon>
        <taxon>Eumeta</taxon>
    </lineage>
</organism>
<dbReference type="Proteomes" id="UP000299102">
    <property type="component" value="Unassembled WGS sequence"/>
</dbReference>
<comment type="caution">
    <text evidence="1">The sequence shown here is derived from an EMBL/GenBank/DDBJ whole genome shotgun (WGS) entry which is preliminary data.</text>
</comment>
<gene>
    <name evidence="1" type="ORF">EVAR_20206_1</name>
</gene>
<evidence type="ECO:0000313" key="1">
    <source>
        <dbReference type="EMBL" id="GBP29876.1"/>
    </source>
</evidence>
<protein>
    <submittedName>
        <fullName evidence="1">Uncharacterized protein</fullName>
    </submittedName>
</protein>
<keyword evidence="2" id="KW-1185">Reference proteome</keyword>